<evidence type="ECO:0000313" key="3">
    <source>
        <dbReference type="EMBL" id="MCM1981717.1"/>
    </source>
</evidence>
<reference evidence="3 4" key="1">
    <citation type="journal article" date="2015" name="Genome Announc.">
        <title>Draft Genome Sequence of Filamentous Marine Cyanobacterium Lyngbya confervoides Strain BDU141951.</title>
        <authorList>
            <person name="Chandrababunaidu M.M."/>
            <person name="Sen D."/>
            <person name="Tripathy S."/>
        </authorList>
    </citation>
    <scope>NUCLEOTIDE SEQUENCE [LARGE SCALE GENOMIC DNA]</scope>
    <source>
        <strain evidence="3 4">BDU141951</strain>
    </source>
</reference>
<feature type="region of interest" description="Disordered" evidence="1">
    <location>
        <begin position="326"/>
        <end position="352"/>
    </location>
</feature>
<gene>
    <name evidence="3" type="ORF">QQ91_0002575</name>
</gene>
<keyword evidence="2" id="KW-1133">Transmembrane helix</keyword>
<dbReference type="EMBL" id="JTHE03000016">
    <property type="protein sequence ID" value="MCM1981717.1"/>
    <property type="molecule type" value="Genomic_DNA"/>
</dbReference>
<dbReference type="AlphaFoldDB" id="A0ABD4T087"/>
<protein>
    <recommendedName>
        <fullName evidence="5">Alpha/beta hydrolase family protein</fullName>
    </recommendedName>
</protein>
<dbReference type="Proteomes" id="UP000031561">
    <property type="component" value="Unassembled WGS sequence"/>
</dbReference>
<evidence type="ECO:0000313" key="4">
    <source>
        <dbReference type="Proteomes" id="UP000031561"/>
    </source>
</evidence>
<dbReference type="InterPro" id="IPR029058">
    <property type="entry name" value="AB_hydrolase_fold"/>
</dbReference>
<feature type="compositionally biased region" description="Low complexity" evidence="1">
    <location>
        <begin position="331"/>
        <end position="344"/>
    </location>
</feature>
<keyword evidence="2" id="KW-0812">Transmembrane</keyword>
<dbReference type="SUPFAM" id="SSF53474">
    <property type="entry name" value="alpha/beta-Hydrolases"/>
    <property type="match status" value="1"/>
</dbReference>
<feature type="transmembrane region" description="Helical" evidence="2">
    <location>
        <begin position="20"/>
        <end position="40"/>
    </location>
</feature>
<evidence type="ECO:0000256" key="2">
    <source>
        <dbReference type="SAM" id="Phobius"/>
    </source>
</evidence>
<sequence>MRKNQGNPANQHPVWQAWPGWRFACLLMVMGTVGIISAPVRAEEPSDRPYAIFVNGFLDCCAWNTQKNSGSQGMTVLQTRLEQELGAEIRRVPYSSFTDQGTHIGAFGELASMDVDLSNKGFIRQGADFINQNLDPNRPLILIGHSFGGNSVLKLLPEISHSRKILFVGILDPVGPFGLRKTVRSSRIPGNVGYFYHRWQMNGFPPVDYRKSGRIFGCQAHIKCDQADLSLREVADVPAITATASPSAPAPAPPVRDSTIYNRSFLCNQFEQVGLKEKVEFLCPPGVQPVAVPANAIAHSNMPVLPEVQQQMGDILVQLLTRDASGAKDLPSSAPLASPEAGSPPAAPEAEE</sequence>
<keyword evidence="2" id="KW-0472">Membrane</keyword>
<name>A0ABD4T087_9CYAN</name>
<accession>A0ABD4T087</accession>
<organism evidence="3 4">
    <name type="scientific">Lyngbya confervoides BDU141951</name>
    <dbReference type="NCBI Taxonomy" id="1574623"/>
    <lineage>
        <taxon>Bacteria</taxon>
        <taxon>Bacillati</taxon>
        <taxon>Cyanobacteriota</taxon>
        <taxon>Cyanophyceae</taxon>
        <taxon>Oscillatoriophycideae</taxon>
        <taxon>Oscillatoriales</taxon>
        <taxon>Microcoleaceae</taxon>
        <taxon>Lyngbya</taxon>
    </lineage>
</organism>
<comment type="caution">
    <text evidence="3">The sequence shown here is derived from an EMBL/GenBank/DDBJ whole genome shotgun (WGS) entry which is preliminary data.</text>
</comment>
<proteinExistence type="predicted"/>
<dbReference type="RefSeq" id="WP_166283867.1">
    <property type="nucleotide sequence ID" value="NZ_JTHE03000016.1"/>
</dbReference>
<evidence type="ECO:0000256" key="1">
    <source>
        <dbReference type="SAM" id="MobiDB-lite"/>
    </source>
</evidence>
<evidence type="ECO:0008006" key="5">
    <source>
        <dbReference type="Google" id="ProtNLM"/>
    </source>
</evidence>
<keyword evidence="4" id="KW-1185">Reference proteome</keyword>